<dbReference type="InterPro" id="IPR001969">
    <property type="entry name" value="Aspartic_peptidase_AS"/>
</dbReference>
<keyword evidence="6" id="KW-0812">Transmembrane</keyword>
<evidence type="ECO:0000256" key="5">
    <source>
        <dbReference type="SAM" id="MobiDB-lite"/>
    </source>
</evidence>
<evidence type="ECO:0000256" key="4">
    <source>
        <dbReference type="RuleBase" id="RU000454"/>
    </source>
</evidence>
<dbReference type="PANTHER" id="PTHR47966">
    <property type="entry name" value="BETA-SITE APP-CLEAVING ENZYME, ISOFORM A-RELATED"/>
    <property type="match status" value="1"/>
</dbReference>
<dbReference type="EMBL" id="KL197709">
    <property type="protein sequence ID" value="KDQ64498.1"/>
    <property type="molecule type" value="Genomic_DNA"/>
</dbReference>
<dbReference type="InterPro" id="IPR001461">
    <property type="entry name" value="Aspartic_peptidase_A1"/>
</dbReference>
<name>A0A067QBR3_9AGAM</name>
<gene>
    <name evidence="8" type="ORF">JAAARDRAFT_28127</name>
</gene>
<feature type="active site" evidence="3">
    <location>
        <position position="74"/>
    </location>
</feature>
<feature type="region of interest" description="Disordered" evidence="5">
    <location>
        <begin position="1"/>
        <end position="27"/>
    </location>
</feature>
<dbReference type="STRING" id="933084.A0A067QBR3"/>
<evidence type="ECO:0000256" key="2">
    <source>
        <dbReference type="ARBA" id="ARBA00022750"/>
    </source>
</evidence>
<dbReference type="PROSITE" id="PS51767">
    <property type="entry name" value="PEPTIDASE_A1"/>
    <property type="match status" value="1"/>
</dbReference>
<dbReference type="InterPro" id="IPR033121">
    <property type="entry name" value="PEPTIDASE_A1"/>
</dbReference>
<dbReference type="Gene3D" id="2.40.70.10">
    <property type="entry name" value="Acid Proteases"/>
    <property type="match status" value="2"/>
</dbReference>
<evidence type="ECO:0000313" key="8">
    <source>
        <dbReference type="EMBL" id="KDQ64498.1"/>
    </source>
</evidence>
<feature type="region of interest" description="Disordered" evidence="5">
    <location>
        <begin position="476"/>
        <end position="497"/>
    </location>
</feature>
<dbReference type="InterPro" id="IPR021109">
    <property type="entry name" value="Peptidase_aspartic_dom_sf"/>
</dbReference>
<evidence type="ECO:0000259" key="7">
    <source>
        <dbReference type="PROSITE" id="PS51767"/>
    </source>
</evidence>
<comment type="similarity">
    <text evidence="1 4">Belongs to the peptidase A1 family.</text>
</comment>
<evidence type="ECO:0000256" key="1">
    <source>
        <dbReference type="ARBA" id="ARBA00007447"/>
    </source>
</evidence>
<dbReference type="InParanoid" id="A0A067QBR3"/>
<dbReference type="InterPro" id="IPR034164">
    <property type="entry name" value="Pepsin-like_dom"/>
</dbReference>
<dbReference type="HOGENOM" id="CLU_013253_8_1_1"/>
<dbReference type="PRINTS" id="PR00792">
    <property type="entry name" value="PEPSIN"/>
</dbReference>
<dbReference type="FunCoup" id="A0A067QBR3">
    <property type="interactions" value="50"/>
</dbReference>
<sequence>MALNIPISKVKRSPRSAPLQRRSGNMGVTASQPGVLAAAAASGNGAQLDLSTVHDLIYIANVSVGGNQYSVQLDTGSSDLWIQGPVIPLPNTNQTTLTHNLTYGIGWAYGHISYASVDFAGIHIPTQALLDVSSANNPALSYGANGILGLGFTSLSTIDAVVNGTGSSAGRSLLYNAFLDNPSEPNYLAFSLQRSTEPNDPVQGTFSIGETDPTYAAVLQQPAVSTWPVNSPSRWNVLLDGIIMGGTTIPVTSTIPGAPSGKAVVLLDSGTSYTYASTDVCQAIYGSVPGAQFDTSLGQWVVPCSAEIDIAIQIGGQIYPIHPLDMTPPGLADPTTCVGSFVPSSVAVGAGQFDWLMGDNILRSVYSIYDFGDFDSSGKMGNPYVKLLSIVDPNEASVEFHSVRGGTPRSNITYNASNSTTGSPTTTVSLSQDVANTIDTIGKYFPAMLAVIGLNAVVLLILAIIAIVYMCQKRKRRGANKTRRSTPGRLTPMPMHPMDDMNLPPTHSYQPVSMALTEDTYVPSSPGYRKDFDRDSMMAPKSILQRPTSIADSVFAPPAPAFMHGESSQRPMSVA</sequence>
<dbReference type="OrthoDB" id="2747330at2759"/>
<dbReference type="SUPFAM" id="SSF50630">
    <property type="entry name" value="Acid proteases"/>
    <property type="match status" value="1"/>
</dbReference>
<feature type="active site" evidence="3">
    <location>
        <position position="268"/>
    </location>
</feature>
<feature type="transmembrane region" description="Helical" evidence="6">
    <location>
        <begin position="444"/>
        <end position="471"/>
    </location>
</feature>
<accession>A0A067QBR3</accession>
<keyword evidence="6" id="KW-1133">Transmembrane helix</keyword>
<keyword evidence="9" id="KW-1185">Reference proteome</keyword>
<proteinExistence type="inferred from homology"/>
<protein>
    <recommendedName>
        <fullName evidence="7">Peptidase A1 domain-containing protein</fullName>
    </recommendedName>
</protein>
<keyword evidence="4" id="KW-0645">Protease</keyword>
<evidence type="ECO:0000256" key="3">
    <source>
        <dbReference type="PIRSR" id="PIRSR601461-1"/>
    </source>
</evidence>
<dbReference type="PROSITE" id="PS00141">
    <property type="entry name" value="ASP_PROTEASE"/>
    <property type="match status" value="1"/>
</dbReference>
<dbReference type="PANTHER" id="PTHR47966:SF51">
    <property type="entry name" value="BETA-SITE APP-CLEAVING ENZYME, ISOFORM A-RELATED"/>
    <property type="match status" value="1"/>
</dbReference>
<feature type="domain" description="Peptidase A1" evidence="7">
    <location>
        <begin position="58"/>
        <end position="383"/>
    </location>
</feature>
<dbReference type="GO" id="GO:0006508">
    <property type="term" value="P:proteolysis"/>
    <property type="evidence" value="ECO:0007669"/>
    <property type="project" value="UniProtKB-KW"/>
</dbReference>
<dbReference type="CDD" id="cd05471">
    <property type="entry name" value="pepsin_like"/>
    <property type="match status" value="1"/>
</dbReference>
<keyword evidence="4" id="KW-0378">Hydrolase</keyword>
<feature type="compositionally biased region" description="Basic residues" evidence="5">
    <location>
        <begin position="476"/>
        <end position="486"/>
    </location>
</feature>
<dbReference type="GO" id="GO:0004190">
    <property type="term" value="F:aspartic-type endopeptidase activity"/>
    <property type="evidence" value="ECO:0007669"/>
    <property type="project" value="UniProtKB-KW"/>
</dbReference>
<organism evidence="8 9">
    <name type="scientific">Jaapia argillacea MUCL 33604</name>
    <dbReference type="NCBI Taxonomy" id="933084"/>
    <lineage>
        <taxon>Eukaryota</taxon>
        <taxon>Fungi</taxon>
        <taxon>Dikarya</taxon>
        <taxon>Basidiomycota</taxon>
        <taxon>Agaricomycotina</taxon>
        <taxon>Agaricomycetes</taxon>
        <taxon>Agaricomycetidae</taxon>
        <taxon>Jaapiales</taxon>
        <taxon>Jaapiaceae</taxon>
        <taxon>Jaapia</taxon>
    </lineage>
</organism>
<dbReference type="Pfam" id="PF00026">
    <property type="entry name" value="Asp"/>
    <property type="match status" value="1"/>
</dbReference>
<reference evidence="9" key="1">
    <citation type="journal article" date="2014" name="Proc. Natl. Acad. Sci. U.S.A.">
        <title>Extensive sampling of basidiomycete genomes demonstrates inadequacy of the white-rot/brown-rot paradigm for wood decay fungi.</title>
        <authorList>
            <person name="Riley R."/>
            <person name="Salamov A.A."/>
            <person name="Brown D.W."/>
            <person name="Nagy L.G."/>
            <person name="Floudas D."/>
            <person name="Held B.W."/>
            <person name="Levasseur A."/>
            <person name="Lombard V."/>
            <person name="Morin E."/>
            <person name="Otillar R."/>
            <person name="Lindquist E.A."/>
            <person name="Sun H."/>
            <person name="LaButti K.M."/>
            <person name="Schmutz J."/>
            <person name="Jabbour D."/>
            <person name="Luo H."/>
            <person name="Baker S.E."/>
            <person name="Pisabarro A.G."/>
            <person name="Walton J.D."/>
            <person name="Blanchette R.A."/>
            <person name="Henrissat B."/>
            <person name="Martin F."/>
            <person name="Cullen D."/>
            <person name="Hibbett D.S."/>
            <person name="Grigoriev I.V."/>
        </authorList>
    </citation>
    <scope>NUCLEOTIDE SEQUENCE [LARGE SCALE GENOMIC DNA]</scope>
    <source>
        <strain evidence="9">MUCL 33604</strain>
    </source>
</reference>
<evidence type="ECO:0000313" key="9">
    <source>
        <dbReference type="Proteomes" id="UP000027265"/>
    </source>
</evidence>
<keyword evidence="2 4" id="KW-0064">Aspartyl protease</keyword>
<dbReference type="Proteomes" id="UP000027265">
    <property type="component" value="Unassembled WGS sequence"/>
</dbReference>
<evidence type="ECO:0000256" key="6">
    <source>
        <dbReference type="SAM" id="Phobius"/>
    </source>
</evidence>
<dbReference type="AlphaFoldDB" id="A0A067QBR3"/>
<keyword evidence="6" id="KW-0472">Membrane</keyword>